<organism evidence="1 2">
    <name type="scientific">Ruficoccus amylovorans</name>
    <dbReference type="NCBI Taxonomy" id="1804625"/>
    <lineage>
        <taxon>Bacteria</taxon>
        <taxon>Pseudomonadati</taxon>
        <taxon>Verrucomicrobiota</taxon>
        <taxon>Opitutia</taxon>
        <taxon>Puniceicoccales</taxon>
        <taxon>Cerasicoccaceae</taxon>
        <taxon>Ruficoccus</taxon>
    </lineage>
</organism>
<gene>
    <name evidence="1" type="ORF">H5P28_11880</name>
</gene>
<dbReference type="AlphaFoldDB" id="A0A842HHD4"/>
<proteinExistence type="predicted"/>
<protein>
    <submittedName>
        <fullName evidence="1">Uncharacterized protein</fullName>
    </submittedName>
</protein>
<evidence type="ECO:0000313" key="2">
    <source>
        <dbReference type="Proteomes" id="UP000546464"/>
    </source>
</evidence>
<accession>A0A842HHD4</accession>
<reference evidence="1 2" key="1">
    <citation type="submission" date="2020-07" db="EMBL/GenBank/DDBJ databases">
        <authorList>
            <person name="Feng X."/>
        </authorList>
    </citation>
    <scope>NUCLEOTIDE SEQUENCE [LARGE SCALE GENOMIC DNA]</scope>
    <source>
        <strain evidence="1 2">JCM31066</strain>
    </source>
</reference>
<dbReference type="EMBL" id="JACHVB010000035">
    <property type="protein sequence ID" value="MBC2594957.1"/>
    <property type="molecule type" value="Genomic_DNA"/>
</dbReference>
<dbReference type="RefSeq" id="WP_185675923.1">
    <property type="nucleotide sequence ID" value="NZ_JACHVB010000035.1"/>
</dbReference>
<comment type="caution">
    <text evidence="1">The sequence shown here is derived from an EMBL/GenBank/DDBJ whole genome shotgun (WGS) entry which is preliminary data.</text>
</comment>
<evidence type="ECO:0000313" key="1">
    <source>
        <dbReference type="EMBL" id="MBC2594957.1"/>
    </source>
</evidence>
<name>A0A842HHD4_9BACT</name>
<dbReference type="Proteomes" id="UP000546464">
    <property type="component" value="Unassembled WGS sequence"/>
</dbReference>
<sequence length="84" mass="8790">MPLLLVYGLVGDSVEADQGLAGAHGRLEGVHHADVGQADDADARDVVVALQALIPGLAVPPVILLRGQRLVGVFPEHFEHLTPV</sequence>
<keyword evidence="2" id="KW-1185">Reference proteome</keyword>